<dbReference type="AlphaFoldDB" id="A0A3A4RES3"/>
<protein>
    <submittedName>
        <fullName evidence="1">Uncharacterized protein</fullName>
    </submittedName>
</protein>
<evidence type="ECO:0000313" key="2">
    <source>
        <dbReference type="Proteomes" id="UP000266426"/>
    </source>
</evidence>
<evidence type="ECO:0000313" key="1">
    <source>
        <dbReference type="EMBL" id="RJP61320.1"/>
    </source>
</evidence>
<comment type="caution">
    <text evidence="1">The sequence shown here is derived from an EMBL/GenBank/DDBJ whole genome shotgun (WGS) entry which is preliminary data.</text>
</comment>
<organism evidence="1 2">
    <name type="scientific">Candidatus Auribacter fodinae</name>
    <dbReference type="NCBI Taxonomy" id="2093366"/>
    <lineage>
        <taxon>Bacteria</taxon>
        <taxon>Pseudomonadati</taxon>
        <taxon>Candidatus Auribacterota</taxon>
        <taxon>Candidatus Auribacteria</taxon>
        <taxon>Candidatus Auribacterales</taxon>
        <taxon>Candidatus Auribacteraceae</taxon>
        <taxon>Candidatus Auribacter</taxon>
    </lineage>
</organism>
<reference evidence="1 2" key="1">
    <citation type="journal article" date="2017" name="ISME J.">
        <title>Energy and carbon metabolisms in a deep terrestrial subsurface fluid microbial community.</title>
        <authorList>
            <person name="Momper L."/>
            <person name="Jungbluth S.P."/>
            <person name="Lee M.D."/>
            <person name="Amend J.P."/>
        </authorList>
    </citation>
    <scope>NUCLEOTIDE SEQUENCE [LARGE SCALE GENOMIC DNA]</scope>
    <source>
        <strain evidence="1">SURF_26</strain>
    </source>
</reference>
<gene>
    <name evidence="1" type="ORF">C4541_02130</name>
</gene>
<dbReference type="EMBL" id="QZJZ01000014">
    <property type="protein sequence ID" value="RJP61320.1"/>
    <property type="molecule type" value="Genomic_DNA"/>
</dbReference>
<proteinExistence type="predicted"/>
<dbReference type="Proteomes" id="UP000266426">
    <property type="component" value="Unassembled WGS sequence"/>
</dbReference>
<name>A0A3A4RES3_9BACT</name>
<sequence length="742" mass="84705">MTYNMKRVNPFKIGYCITACMIMSLVQVQPALNAEQDNDSMSSKKILIVPDYDTFIYYLSTWTDTERFPIFIGHNAYTEKFASAYNNGRVEYVYTDKHSLPALNDDLLYAVILASCADASLEDVRINSGRAAFIEYCKKTDYIPKGMVLTNIESPEFPAALSLAVYHKQIIELYSPPIRPIFGNYTLTTKNAIRADIINLLEKWPYPYKEFGKGIDAITIGLDMPFKYENGYALDDAINRLDDGKETPFAVTGRLMEVKEGAALYQAMCSMFLSTSRGLFFDLWPLKWRRALDTGYWELAQHIPCALVKYSFAQWHKATMPINRYDLLFVNSSGYPDSWSGGRVEDIPDTMPVAVHFAHSASAANPYDPDTIAGRWLYNGAFVYYGSITEPYSPAFNLSHTIINKWVAGSSFAEAVQQKDEIPPQYAKPWKLFYIGDPLFFANFTICDEDEQWFNVTKQTIFSLKKLSFGKAETLLTNYLSAHFSLSSDIYKYSQQMHYLKKLYELTALENIYGLKLSQLYSEQFLRSWFAGYPVAKTLRPQTDSEHEAVLDYYMKKYPFIKNKINNYSYLDSLWYSVVNGLINKKTVYKQWIVIGPGDEPVFREKIRLRLNNSKAVLGQGDSKYTVHEVVADSITHAVFLPDYLSEVRNSWYASQELCLSDDAEFYVHFSASREAEFYIDGAQIGVVSGKSDIGNQMTQVTLKKGKHYLDILFTASTSQNNMFDVRYTDSDGLPVEALSVE</sequence>
<accession>A0A3A4RES3</accession>